<name>A0A4R3YQ13_9FIRM</name>
<dbReference type="InterPro" id="IPR038109">
    <property type="entry name" value="DNA_bind_recomb_sf"/>
</dbReference>
<evidence type="ECO:0000313" key="2">
    <source>
        <dbReference type="EMBL" id="TCV94471.1"/>
    </source>
</evidence>
<dbReference type="GO" id="GO:0003677">
    <property type="term" value="F:DNA binding"/>
    <property type="evidence" value="ECO:0007669"/>
    <property type="project" value="InterPro"/>
</dbReference>
<dbReference type="PROSITE" id="PS51737">
    <property type="entry name" value="RECOMBINASE_DNA_BIND"/>
    <property type="match status" value="1"/>
</dbReference>
<dbReference type="InterPro" id="IPR011109">
    <property type="entry name" value="DNA_bind_recombinase_dom"/>
</dbReference>
<reference evidence="2 3" key="1">
    <citation type="submission" date="2019-03" db="EMBL/GenBank/DDBJ databases">
        <title>Genomic Encyclopedia of Type Strains, Phase IV (KMG-IV): sequencing the most valuable type-strain genomes for metagenomic binning, comparative biology and taxonomic classification.</title>
        <authorList>
            <person name="Goeker M."/>
        </authorList>
    </citation>
    <scope>NUCLEOTIDE SEQUENCE [LARGE SCALE GENOMIC DNA]</scope>
    <source>
        <strain evidence="2 3">DSM 29487</strain>
    </source>
</reference>
<dbReference type="GO" id="GO:0000150">
    <property type="term" value="F:DNA strand exchange activity"/>
    <property type="evidence" value="ECO:0007669"/>
    <property type="project" value="InterPro"/>
</dbReference>
<dbReference type="SUPFAM" id="SSF53041">
    <property type="entry name" value="Resolvase-like"/>
    <property type="match status" value="1"/>
</dbReference>
<accession>A0A4R3YQ13</accession>
<dbReference type="SMART" id="SM00857">
    <property type="entry name" value="Resolvase"/>
    <property type="match status" value="1"/>
</dbReference>
<keyword evidence="3" id="KW-1185">Reference proteome</keyword>
<dbReference type="EMBL" id="SMCQ01000020">
    <property type="protein sequence ID" value="TCV94471.1"/>
    <property type="molecule type" value="Genomic_DNA"/>
</dbReference>
<dbReference type="Proteomes" id="UP000295515">
    <property type="component" value="Unassembled WGS sequence"/>
</dbReference>
<protein>
    <submittedName>
        <fullName evidence="2">DNA invertase Pin-like site-specific DNA recombinase</fullName>
    </submittedName>
</protein>
<sequence>MHKKYVIALYIRLSVEDFKTESLSIPNQKLILREKAMSLPEWDDGEVLEFVDNGHTGTNFERPAVQELLTMVQAGKIDCIIVKDLSRFGRNSIETGYFIERVFPLYHTRFISVSDDFDTANFKGDTGGIDVAFKYLISECYSRDMSMKTKSAKYAKMRRGEYQSVICPYGYRKSADGRMEPDEDVAGIVRQIFEWAADGNTAAEITRKLYAMNIHTPGEYRRDKGKDHYNVSRTHGVWSSSTVLRMLEDQRYIGTYVIGKRKVQEIGSRRMKLKDESEWFKIPDHHPAIVSMELFEKANSSIRRFSLPNKKRRDYLLRGKVFCGCCDHAMSLRNGTWFYCRHSEVAETLPCHGVRVKMADLEQAVLETIRAQMCPALGIDSSKDKLNLQTIQQAEHEEKMRSIQDSKRQLYEQYALGEVDLETYQERKAVYDADLVQARNVHAAITAQTRQIQSDYEAKLKQREIVQEVGSADTLTQALIDRLISKVYIFPGDRIEIEYVTQDFLGISEPGKEV</sequence>
<dbReference type="InterPro" id="IPR025827">
    <property type="entry name" value="Zn_ribbon_recom_dom"/>
</dbReference>
<dbReference type="RefSeq" id="WP_132226427.1">
    <property type="nucleotide sequence ID" value="NZ_JANKBF010000018.1"/>
</dbReference>
<dbReference type="Pfam" id="PF07508">
    <property type="entry name" value="Recombinase"/>
    <property type="match status" value="1"/>
</dbReference>
<dbReference type="InterPro" id="IPR050639">
    <property type="entry name" value="SSR_resolvase"/>
</dbReference>
<dbReference type="PANTHER" id="PTHR30461:SF23">
    <property type="entry name" value="DNA RECOMBINASE-RELATED"/>
    <property type="match status" value="1"/>
</dbReference>
<dbReference type="Pfam" id="PF00239">
    <property type="entry name" value="Resolvase"/>
    <property type="match status" value="1"/>
</dbReference>
<dbReference type="PANTHER" id="PTHR30461">
    <property type="entry name" value="DNA-INVERTASE FROM LAMBDOID PROPHAGE"/>
    <property type="match status" value="1"/>
</dbReference>
<feature type="domain" description="Recombinase" evidence="1">
    <location>
        <begin position="168"/>
        <end position="311"/>
    </location>
</feature>
<gene>
    <name evidence="2" type="ORF">EDD60_1201</name>
</gene>
<dbReference type="Gene3D" id="3.90.1750.20">
    <property type="entry name" value="Putative Large Serine Recombinase, Chain B, Domain 2"/>
    <property type="match status" value="1"/>
</dbReference>
<dbReference type="InterPro" id="IPR036162">
    <property type="entry name" value="Resolvase-like_N_sf"/>
</dbReference>
<dbReference type="Pfam" id="PF13408">
    <property type="entry name" value="Zn_ribbon_recom"/>
    <property type="match status" value="1"/>
</dbReference>
<dbReference type="Gene3D" id="3.40.50.1390">
    <property type="entry name" value="Resolvase, N-terminal catalytic domain"/>
    <property type="match status" value="1"/>
</dbReference>
<evidence type="ECO:0000259" key="1">
    <source>
        <dbReference type="PROSITE" id="PS51737"/>
    </source>
</evidence>
<organism evidence="2 3">
    <name type="scientific">Longibaculum muris</name>
    <dbReference type="NCBI Taxonomy" id="1796628"/>
    <lineage>
        <taxon>Bacteria</taxon>
        <taxon>Bacillati</taxon>
        <taxon>Bacillota</taxon>
        <taxon>Erysipelotrichia</taxon>
        <taxon>Erysipelotrichales</taxon>
        <taxon>Coprobacillaceae</taxon>
        <taxon>Longibaculum</taxon>
    </lineage>
</organism>
<comment type="caution">
    <text evidence="2">The sequence shown here is derived from an EMBL/GenBank/DDBJ whole genome shotgun (WGS) entry which is preliminary data.</text>
</comment>
<evidence type="ECO:0000313" key="3">
    <source>
        <dbReference type="Proteomes" id="UP000295515"/>
    </source>
</evidence>
<proteinExistence type="predicted"/>
<dbReference type="InterPro" id="IPR006119">
    <property type="entry name" value="Resolv_N"/>
</dbReference>
<dbReference type="AlphaFoldDB" id="A0A4R3YQ13"/>
<dbReference type="GeneID" id="98916151"/>